<feature type="non-terminal residue" evidence="2">
    <location>
        <position position="1"/>
    </location>
</feature>
<sequence>CQQSLLTLESNVSSLEAEKARLEAVKVFLRKDVDELKQDKREVVSKVVPYAMIELLHNDDMRSLVGRLVSSTILYGRCRAYEQVAYMKEPFDMSKVKGYRSSYKKDHTQASNDFSTATFLLLDEFVAN</sequence>
<protein>
    <submittedName>
        <fullName evidence="2">Uncharacterized protein</fullName>
    </submittedName>
</protein>
<evidence type="ECO:0000313" key="2">
    <source>
        <dbReference type="EMBL" id="GFD48512.1"/>
    </source>
</evidence>
<name>A0A699WL49_TANCI</name>
<dbReference type="EMBL" id="BKCJ011723798">
    <property type="protein sequence ID" value="GFD48512.1"/>
    <property type="molecule type" value="Genomic_DNA"/>
</dbReference>
<dbReference type="AlphaFoldDB" id="A0A699WL49"/>
<reference evidence="2" key="1">
    <citation type="journal article" date="2019" name="Sci. Rep.">
        <title>Draft genome of Tanacetum cinerariifolium, the natural source of mosquito coil.</title>
        <authorList>
            <person name="Yamashiro T."/>
            <person name="Shiraishi A."/>
            <person name="Satake H."/>
            <person name="Nakayama K."/>
        </authorList>
    </citation>
    <scope>NUCLEOTIDE SEQUENCE</scope>
</reference>
<accession>A0A699WL49</accession>
<feature type="coiled-coil region" evidence="1">
    <location>
        <begin position="5"/>
        <end position="39"/>
    </location>
</feature>
<organism evidence="2">
    <name type="scientific">Tanacetum cinerariifolium</name>
    <name type="common">Dalmatian daisy</name>
    <name type="synonym">Chrysanthemum cinerariifolium</name>
    <dbReference type="NCBI Taxonomy" id="118510"/>
    <lineage>
        <taxon>Eukaryota</taxon>
        <taxon>Viridiplantae</taxon>
        <taxon>Streptophyta</taxon>
        <taxon>Embryophyta</taxon>
        <taxon>Tracheophyta</taxon>
        <taxon>Spermatophyta</taxon>
        <taxon>Magnoliopsida</taxon>
        <taxon>eudicotyledons</taxon>
        <taxon>Gunneridae</taxon>
        <taxon>Pentapetalae</taxon>
        <taxon>asterids</taxon>
        <taxon>campanulids</taxon>
        <taxon>Asterales</taxon>
        <taxon>Asteraceae</taxon>
        <taxon>Asteroideae</taxon>
        <taxon>Anthemideae</taxon>
        <taxon>Anthemidinae</taxon>
        <taxon>Tanacetum</taxon>
    </lineage>
</organism>
<gene>
    <name evidence="2" type="ORF">Tci_920481</name>
</gene>
<evidence type="ECO:0000256" key="1">
    <source>
        <dbReference type="SAM" id="Coils"/>
    </source>
</evidence>
<proteinExistence type="predicted"/>
<feature type="non-terminal residue" evidence="2">
    <location>
        <position position="128"/>
    </location>
</feature>
<keyword evidence="1" id="KW-0175">Coiled coil</keyword>
<comment type="caution">
    <text evidence="2">The sequence shown here is derived from an EMBL/GenBank/DDBJ whole genome shotgun (WGS) entry which is preliminary data.</text>
</comment>